<evidence type="ECO:0000313" key="8">
    <source>
        <dbReference type="Proteomes" id="UP000541810"/>
    </source>
</evidence>
<comment type="caution">
    <text evidence="7">The sequence shown here is derived from an EMBL/GenBank/DDBJ whole genome shotgun (WGS) entry which is preliminary data.</text>
</comment>
<proteinExistence type="inferred from homology"/>
<dbReference type="NCBIfam" id="NF010539">
    <property type="entry name" value="PRK13927.1"/>
    <property type="match status" value="1"/>
</dbReference>
<dbReference type="AlphaFoldDB" id="A0A7X0H8U3"/>
<evidence type="ECO:0000256" key="4">
    <source>
        <dbReference type="ARBA" id="ARBA00022960"/>
    </source>
</evidence>
<dbReference type="HAMAP" id="MF_02207">
    <property type="entry name" value="MreB"/>
    <property type="match status" value="1"/>
</dbReference>
<dbReference type="InterPro" id="IPR056546">
    <property type="entry name" value="MreB_MamK-like"/>
</dbReference>
<keyword evidence="4 6" id="KW-0133">Cell shape</keyword>
<sequence length="359" mass="38507">MTDPGNEPPLIFDNLLSFFSVDMGIDLGTCNTLVCVRGEGIVLNEPSVVAVKRNTNQVLQNGNAVGWVAKEMLGKTPGSITAIRPLKDGVISDFEITEAMLGYFIRKVNGKRPFVKPRVVIAVPSGITAVEKRAVLDSAERAGARRVYLVEEPMAAGIGANLPIVEATASMIVDIGGGTTEVAIMSLADIAQCESVRVAGDDLDEAIINHMKKAYNLMIGEQTAEKIKIQIGSAAPDGEETNMEVRGRDMISGLPRKTVITSEEIREALQEPLSSIIETVTRTLERCEPELAADLVDNGIVLAGGGALLRGIDVVISNATGLDCRIAEDPLTCVARGTAIYLEHLEEWKSTMENDMDDM</sequence>
<evidence type="ECO:0000256" key="5">
    <source>
        <dbReference type="ARBA" id="ARBA00023458"/>
    </source>
</evidence>
<dbReference type="PRINTS" id="PR01652">
    <property type="entry name" value="SHAPEPROTEIN"/>
</dbReference>
<keyword evidence="8" id="KW-1185">Reference proteome</keyword>
<protein>
    <recommendedName>
        <fullName evidence="6">Cell shape-determining protein MreB</fullName>
    </recommendedName>
</protein>
<evidence type="ECO:0000256" key="1">
    <source>
        <dbReference type="ARBA" id="ARBA00022490"/>
    </source>
</evidence>
<dbReference type="SUPFAM" id="SSF53067">
    <property type="entry name" value="Actin-like ATPase domain"/>
    <property type="match status" value="2"/>
</dbReference>
<dbReference type="Pfam" id="PF06723">
    <property type="entry name" value="MreB_Mbl"/>
    <property type="match status" value="1"/>
</dbReference>
<dbReference type="InterPro" id="IPR043129">
    <property type="entry name" value="ATPase_NBD"/>
</dbReference>
<dbReference type="PANTHER" id="PTHR42749">
    <property type="entry name" value="CELL SHAPE-DETERMINING PROTEIN MREB"/>
    <property type="match status" value="1"/>
</dbReference>
<dbReference type="GO" id="GO:0008360">
    <property type="term" value="P:regulation of cell shape"/>
    <property type="evidence" value="ECO:0007669"/>
    <property type="project" value="UniProtKB-UniRule"/>
</dbReference>
<dbReference type="GO" id="GO:0005524">
    <property type="term" value="F:ATP binding"/>
    <property type="evidence" value="ECO:0007669"/>
    <property type="project" value="UniProtKB-KW"/>
</dbReference>
<dbReference type="GO" id="GO:0000902">
    <property type="term" value="P:cell morphogenesis"/>
    <property type="evidence" value="ECO:0007669"/>
    <property type="project" value="InterPro"/>
</dbReference>
<comment type="subcellular location">
    <subcellularLocation>
        <location evidence="6">Cytoplasm</location>
    </subcellularLocation>
    <text evidence="6">Membrane-associated.</text>
</comment>
<feature type="binding site" evidence="6">
    <location>
        <begin position="177"/>
        <end position="179"/>
    </location>
    <ligand>
        <name>ATP</name>
        <dbReference type="ChEBI" id="CHEBI:30616"/>
    </ligand>
</feature>
<keyword evidence="1 6" id="KW-0963">Cytoplasm</keyword>
<comment type="similarity">
    <text evidence="5 6">Belongs to the FtsA/MreB family.</text>
</comment>
<dbReference type="CDD" id="cd10225">
    <property type="entry name" value="ASKHA_NBD_MreB-like"/>
    <property type="match status" value="1"/>
</dbReference>
<comment type="caution">
    <text evidence="6">Lacks conserved residue(s) required for the propagation of feature annotation.</text>
</comment>
<name>A0A7X0H8U3_9BACT</name>
<dbReference type="EMBL" id="JACHGY010000001">
    <property type="protein sequence ID" value="MBB6431405.1"/>
    <property type="molecule type" value="Genomic_DNA"/>
</dbReference>
<feature type="binding site" evidence="6">
    <location>
        <begin position="225"/>
        <end position="228"/>
    </location>
    <ligand>
        <name>ATP</name>
        <dbReference type="ChEBI" id="CHEBI:30616"/>
    </ligand>
</feature>
<dbReference type="PANTHER" id="PTHR42749:SF1">
    <property type="entry name" value="CELL SHAPE-DETERMINING PROTEIN MREB"/>
    <property type="match status" value="1"/>
</dbReference>
<organism evidence="7 8">
    <name type="scientific">Algisphaera agarilytica</name>
    <dbReference type="NCBI Taxonomy" id="1385975"/>
    <lineage>
        <taxon>Bacteria</taxon>
        <taxon>Pseudomonadati</taxon>
        <taxon>Planctomycetota</taxon>
        <taxon>Phycisphaerae</taxon>
        <taxon>Phycisphaerales</taxon>
        <taxon>Phycisphaeraceae</taxon>
        <taxon>Algisphaera</taxon>
    </lineage>
</organism>
<keyword evidence="3 6" id="KW-0067">ATP-binding</keyword>
<dbReference type="RefSeq" id="WP_315852780.1">
    <property type="nucleotide sequence ID" value="NZ_JACHGY010000001.1"/>
</dbReference>
<reference evidence="7 8" key="1">
    <citation type="submission" date="2020-08" db="EMBL/GenBank/DDBJ databases">
        <title>Genomic Encyclopedia of Type Strains, Phase IV (KMG-IV): sequencing the most valuable type-strain genomes for metagenomic binning, comparative biology and taxonomic classification.</title>
        <authorList>
            <person name="Goeker M."/>
        </authorList>
    </citation>
    <scope>NUCLEOTIDE SEQUENCE [LARGE SCALE GENOMIC DNA]</scope>
    <source>
        <strain evidence="7 8">DSM 103725</strain>
    </source>
</reference>
<comment type="function">
    <text evidence="6">Forms membrane-associated dynamic filaments that are essential for cell shape determination. Acts by regulating cell wall synthesis and cell elongation, and thus cell shape. A feedback loop between cell geometry and MreB localization may maintain elongated cell shape by targeting cell wall growth to regions of negative cell wall curvature.</text>
</comment>
<evidence type="ECO:0000256" key="6">
    <source>
        <dbReference type="HAMAP-Rule" id="MF_02207"/>
    </source>
</evidence>
<comment type="subunit">
    <text evidence="6">Forms polymers.</text>
</comment>
<feature type="binding site" evidence="6">
    <location>
        <begin position="305"/>
        <end position="308"/>
    </location>
    <ligand>
        <name>ATP</name>
        <dbReference type="ChEBI" id="CHEBI:30616"/>
    </ligand>
</feature>
<dbReference type="InterPro" id="IPR004753">
    <property type="entry name" value="MreB"/>
</dbReference>
<evidence type="ECO:0000313" key="7">
    <source>
        <dbReference type="EMBL" id="MBB6431405.1"/>
    </source>
</evidence>
<keyword evidence="2 6" id="KW-0547">Nucleotide-binding</keyword>
<evidence type="ECO:0000256" key="3">
    <source>
        <dbReference type="ARBA" id="ARBA00022840"/>
    </source>
</evidence>
<gene>
    <name evidence="6" type="primary">mreB</name>
    <name evidence="7" type="ORF">HNQ40_003211</name>
</gene>
<dbReference type="Gene3D" id="3.30.420.40">
    <property type="match status" value="2"/>
</dbReference>
<accession>A0A7X0H8U3</accession>
<evidence type="ECO:0000256" key="2">
    <source>
        <dbReference type="ARBA" id="ARBA00022741"/>
    </source>
</evidence>
<dbReference type="NCBIfam" id="TIGR00904">
    <property type="entry name" value="mreB"/>
    <property type="match status" value="1"/>
</dbReference>
<dbReference type="GO" id="GO:0005737">
    <property type="term" value="C:cytoplasm"/>
    <property type="evidence" value="ECO:0007669"/>
    <property type="project" value="UniProtKB-SubCell"/>
</dbReference>
<dbReference type="Proteomes" id="UP000541810">
    <property type="component" value="Unassembled WGS sequence"/>
</dbReference>